<feature type="transmembrane region" description="Helical" evidence="1">
    <location>
        <begin position="207"/>
        <end position="229"/>
    </location>
</feature>
<keyword evidence="1" id="KW-0472">Membrane</keyword>
<evidence type="ECO:0000256" key="1">
    <source>
        <dbReference type="SAM" id="Phobius"/>
    </source>
</evidence>
<sequence>MEDNKQLKKYLWLDIWDIEEQQEWFAHMAQQGWMLIDIQKWYGIFEKCEPQQAEFRCLILSKDGDSESVQLDFYEKLGWEHVADRGVLQVFRKKDEVISSTLQTDHLESQSNTLNLLKKNMMWRSIMTVILTILMIGILAWKLQIYPISNYLDDGYLEVLIYLIIYIGISSVMLRAMFHISKLRKKIEKGQLLQRKVYQGKMLQNKVFAGIIIFLAGAWLLYVLVNLAITITMDNYPEIPEGKLPIISMSDILEQTDYDYEHTGNGDPLNYFRKERSLLVPKQYELMENVVVPDLNWNDNSGTYSPTILSFGYEVRWEWLAKKFLDDLMETYSWAMDQYEESEHKNFDKLWISETEFRTVIIIRQGTSVYHVIYYGDEPVEWILLGVSRLE</sequence>
<accession>A0ABS6JFH5</accession>
<organism evidence="2 3">
    <name type="scientific">Evansella tamaricis</name>
    <dbReference type="NCBI Taxonomy" id="2069301"/>
    <lineage>
        <taxon>Bacteria</taxon>
        <taxon>Bacillati</taxon>
        <taxon>Bacillota</taxon>
        <taxon>Bacilli</taxon>
        <taxon>Bacillales</taxon>
        <taxon>Bacillaceae</taxon>
        <taxon>Evansella</taxon>
    </lineage>
</organism>
<dbReference type="EMBL" id="JAHQCS010000094">
    <property type="protein sequence ID" value="MBU9712140.1"/>
    <property type="molecule type" value="Genomic_DNA"/>
</dbReference>
<reference evidence="2 3" key="1">
    <citation type="submission" date="2021-06" db="EMBL/GenBank/DDBJ databases">
        <title>Bacillus sp. RD4P76, an endophyte from a halophyte.</title>
        <authorList>
            <person name="Sun J.-Q."/>
        </authorList>
    </citation>
    <scope>NUCLEOTIDE SEQUENCE [LARGE SCALE GENOMIC DNA]</scope>
    <source>
        <strain evidence="2 3">CGMCC 1.15917</strain>
    </source>
</reference>
<evidence type="ECO:0000313" key="2">
    <source>
        <dbReference type="EMBL" id="MBU9712140.1"/>
    </source>
</evidence>
<evidence type="ECO:0000313" key="3">
    <source>
        <dbReference type="Proteomes" id="UP000784880"/>
    </source>
</evidence>
<feature type="transmembrane region" description="Helical" evidence="1">
    <location>
        <begin position="126"/>
        <end position="147"/>
    </location>
</feature>
<proteinExistence type="predicted"/>
<keyword evidence="1" id="KW-0812">Transmembrane</keyword>
<protein>
    <submittedName>
        <fullName evidence="2">DUF2812 domain-containing protein</fullName>
    </submittedName>
</protein>
<dbReference type="Pfam" id="PF11193">
    <property type="entry name" value="DUF2812"/>
    <property type="match status" value="1"/>
</dbReference>
<gene>
    <name evidence="2" type="ORF">KS419_10345</name>
</gene>
<feature type="transmembrane region" description="Helical" evidence="1">
    <location>
        <begin position="159"/>
        <end position="178"/>
    </location>
</feature>
<dbReference type="RefSeq" id="WP_217066328.1">
    <property type="nucleotide sequence ID" value="NZ_JAHQCS010000094.1"/>
</dbReference>
<comment type="caution">
    <text evidence="2">The sequence shown here is derived from an EMBL/GenBank/DDBJ whole genome shotgun (WGS) entry which is preliminary data.</text>
</comment>
<keyword evidence="3" id="KW-1185">Reference proteome</keyword>
<name>A0ABS6JFH5_9BACI</name>
<keyword evidence="1" id="KW-1133">Transmembrane helix</keyword>
<dbReference type="Proteomes" id="UP000784880">
    <property type="component" value="Unassembled WGS sequence"/>
</dbReference>
<dbReference type="InterPro" id="IPR021359">
    <property type="entry name" value="DUF2812"/>
</dbReference>